<dbReference type="AlphaFoldDB" id="C8XFX6"/>
<dbReference type="Gene3D" id="3.10.20.30">
    <property type="match status" value="1"/>
</dbReference>
<proteinExistence type="predicted"/>
<dbReference type="OrthoDB" id="9156098at2"/>
<dbReference type="RefSeq" id="WP_015746990.1">
    <property type="nucleotide sequence ID" value="NC_013235.1"/>
</dbReference>
<accession>C8XFX6</accession>
<dbReference type="HOGENOM" id="CLU_114601_1_0_11"/>
<dbReference type="InterPro" id="IPR003749">
    <property type="entry name" value="ThiS/MoaD-like"/>
</dbReference>
<evidence type="ECO:0000313" key="1">
    <source>
        <dbReference type="EMBL" id="ACV78087.1"/>
    </source>
</evidence>
<dbReference type="InterPro" id="IPR012675">
    <property type="entry name" value="Beta-grasp_dom_sf"/>
</dbReference>
<dbReference type="PANTHER" id="PTHR38031:SF1">
    <property type="entry name" value="SULFUR CARRIER PROTEIN CYSO"/>
    <property type="match status" value="1"/>
</dbReference>
<dbReference type="InterPro" id="IPR052045">
    <property type="entry name" value="Sulfur_Carrier/Prot_Modifier"/>
</dbReference>
<keyword evidence="2" id="KW-1185">Reference proteome</keyword>
<dbReference type="eggNOG" id="COG1977">
    <property type="taxonomic scope" value="Bacteria"/>
</dbReference>
<gene>
    <name evidence="1" type="ordered locus">Namu_1697</name>
</gene>
<evidence type="ECO:0000313" key="2">
    <source>
        <dbReference type="Proteomes" id="UP000002218"/>
    </source>
</evidence>
<dbReference type="SUPFAM" id="SSF54285">
    <property type="entry name" value="MoaD/ThiS"/>
    <property type="match status" value="1"/>
</dbReference>
<dbReference type="Pfam" id="PF02597">
    <property type="entry name" value="ThiS"/>
    <property type="match status" value="1"/>
</dbReference>
<dbReference type="STRING" id="479431.Namu_1697"/>
<sequence>MSVSVSVPTILRPVTKGEKTVSAEGATLAEVISDLDSRYTGLGDRLIKNGSLHRFVNIYVNDEDVRFTGGLETAVAEGDNVTILPAVAGGDNRATVAGGAS</sequence>
<dbReference type="EMBL" id="CP001737">
    <property type="protein sequence ID" value="ACV78087.1"/>
    <property type="molecule type" value="Genomic_DNA"/>
</dbReference>
<dbReference type="Proteomes" id="UP000002218">
    <property type="component" value="Chromosome"/>
</dbReference>
<dbReference type="InParanoid" id="C8XFX6"/>
<dbReference type="KEGG" id="nml:Namu_1697"/>
<protein>
    <submittedName>
        <fullName evidence="1">Thiamine S protein</fullName>
    </submittedName>
</protein>
<reference evidence="2" key="1">
    <citation type="submission" date="2009-09" db="EMBL/GenBank/DDBJ databases">
        <title>The complete genome of Nakamurella multipartita DSM 44233.</title>
        <authorList>
            <consortium name="US DOE Joint Genome Institute (JGI-PGF)"/>
            <person name="Lucas S."/>
            <person name="Copeland A."/>
            <person name="Lapidus A."/>
            <person name="Glavina del Rio T."/>
            <person name="Dalin E."/>
            <person name="Tice H."/>
            <person name="Bruce D."/>
            <person name="Goodwin L."/>
            <person name="Pitluck S."/>
            <person name="Kyrpides N."/>
            <person name="Mavromatis K."/>
            <person name="Ivanova N."/>
            <person name="Ovchinnikova G."/>
            <person name="Sims D."/>
            <person name="Meincke L."/>
            <person name="Brettin T."/>
            <person name="Detter J.C."/>
            <person name="Han C."/>
            <person name="Larimer F."/>
            <person name="Land M."/>
            <person name="Hauser L."/>
            <person name="Markowitz V."/>
            <person name="Cheng J.-F."/>
            <person name="Hugenholtz P."/>
            <person name="Woyke T."/>
            <person name="Wu D."/>
            <person name="Klenk H.-P."/>
            <person name="Eisen J.A."/>
        </authorList>
    </citation>
    <scope>NUCLEOTIDE SEQUENCE [LARGE SCALE GENOMIC DNA]</scope>
    <source>
        <strain evidence="2">ATCC 700099 / DSM 44233 / CIP 104796 / JCM 9543 / NBRC 105858 / Y-104</strain>
    </source>
</reference>
<dbReference type="InterPro" id="IPR016155">
    <property type="entry name" value="Mopterin_synth/thiamin_S_b"/>
</dbReference>
<dbReference type="PANTHER" id="PTHR38031">
    <property type="entry name" value="SULFUR CARRIER PROTEIN SLR0821-RELATED"/>
    <property type="match status" value="1"/>
</dbReference>
<organism evidence="1 2">
    <name type="scientific">Nakamurella multipartita (strain ATCC 700099 / DSM 44233 / CIP 104796 / JCM 9543 / NBRC 105858 / Y-104)</name>
    <name type="common">Microsphaera multipartita</name>
    <dbReference type="NCBI Taxonomy" id="479431"/>
    <lineage>
        <taxon>Bacteria</taxon>
        <taxon>Bacillati</taxon>
        <taxon>Actinomycetota</taxon>
        <taxon>Actinomycetes</taxon>
        <taxon>Nakamurellales</taxon>
        <taxon>Nakamurellaceae</taxon>
        <taxon>Nakamurella</taxon>
    </lineage>
</organism>
<reference evidence="1 2" key="2">
    <citation type="journal article" date="2010" name="Stand. Genomic Sci.">
        <title>Complete genome sequence of Nakamurella multipartita type strain (Y-104).</title>
        <authorList>
            <person name="Tice H."/>
            <person name="Mayilraj S."/>
            <person name="Sims D."/>
            <person name="Lapidus A."/>
            <person name="Nolan M."/>
            <person name="Lucas S."/>
            <person name="Glavina Del Rio T."/>
            <person name="Copeland A."/>
            <person name="Cheng J.F."/>
            <person name="Meincke L."/>
            <person name="Bruce D."/>
            <person name="Goodwin L."/>
            <person name="Pitluck S."/>
            <person name="Ivanova N."/>
            <person name="Mavromatis K."/>
            <person name="Ovchinnikova G."/>
            <person name="Pati A."/>
            <person name="Chen A."/>
            <person name="Palaniappan K."/>
            <person name="Land M."/>
            <person name="Hauser L."/>
            <person name="Chang Y.J."/>
            <person name="Jeffries C.D."/>
            <person name="Detter J.C."/>
            <person name="Brettin T."/>
            <person name="Rohde M."/>
            <person name="Goker M."/>
            <person name="Bristow J."/>
            <person name="Eisen J.A."/>
            <person name="Markowitz V."/>
            <person name="Hugenholtz P."/>
            <person name="Kyrpides N.C."/>
            <person name="Klenk H.P."/>
            <person name="Chen F."/>
        </authorList>
    </citation>
    <scope>NUCLEOTIDE SEQUENCE [LARGE SCALE GENOMIC DNA]</scope>
    <source>
        <strain evidence="2">ATCC 700099 / DSM 44233 / CIP 104796 / JCM 9543 / NBRC 105858 / Y-104</strain>
    </source>
</reference>
<name>C8XFX6_NAKMY</name>